<dbReference type="RefSeq" id="WP_394829155.1">
    <property type="nucleotide sequence ID" value="NZ_CP089984.1"/>
</dbReference>
<accession>A0ABZ2MAK5</accession>
<evidence type="ECO:0000313" key="2">
    <source>
        <dbReference type="EMBL" id="WXB19546.1"/>
    </source>
</evidence>
<protein>
    <submittedName>
        <fullName evidence="2">Arsenic resistance N-acetyltransferase ArsN2</fullName>
    </submittedName>
</protein>
<dbReference type="InterPro" id="IPR000182">
    <property type="entry name" value="GNAT_dom"/>
</dbReference>
<gene>
    <name evidence="2" type="primary">arsN2</name>
    <name evidence="2" type="ORF">LZC94_20260</name>
</gene>
<dbReference type="NCBIfam" id="NF040501">
    <property type="entry name" value="resist_ArsN2"/>
    <property type="match status" value="1"/>
</dbReference>
<organism evidence="2 3">
    <name type="scientific">Pendulispora albinea</name>
    <dbReference type="NCBI Taxonomy" id="2741071"/>
    <lineage>
        <taxon>Bacteria</taxon>
        <taxon>Pseudomonadati</taxon>
        <taxon>Myxococcota</taxon>
        <taxon>Myxococcia</taxon>
        <taxon>Myxococcales</taxon>
        <taxon>Sorangiineae</taxon>
        <taxon>Pendulisporaceae</taxon>
        <taxon>Pendulispora</taxon>
    </lineage>
</organism>
<reference evidence="2 3" key="1">
    <citation type="submission" date="2021-12" db="EMBL/GenBank/DDBJ databases">
        <title>Discovery of the Pendulisporaceae a myxobacterial family with distinct sporulation behavior and unique specialized metabolism.</title>
        <authorList>
            <person name="Garcia R."/>
            <person name="Popoff A."/>
            <person name="Bader C.D."/>
            <person name="Loehr J."/>
            <person name="Walesch S."/>
            <person name="Walt C."/>
            <person name="Boldt J."/>
            <person name="Bunk B."/>
            <person name="Haeckl F.J.F.P.J."/>
            <person name="Gunesch A.P."/>
            <person name="Birkelbach J."/>
            <person name="Nuebel U."/>
            <person name="Pietschmann T."/>
            <person name="Bach T."/>
            <person name="Mueller R."/>
        </authorList>
    </citation>
    <scope>NUCLEOTIDE SEQUENCE [LARGE SCALE GENOMIC DNA]</scope>
    <source>
        <strain evidence="2 3">MSr11954</strain>
    </source>
</reference>
<dbReference type="CDD" id="cd04301">
    <property type="entry name" value="NAT_SF"/>
    <property type="match status" value="1"/>
</dbReference>
<dbReference type="EMBL" id="CP089984">
    <property type="protein sequence ID" value="WXB19546.1"/>
    <property type="molecule type" value="Genomic_DNA"/>
</dbReference>
<dbReference type="InterPro" id="IPR016181">
    <property type="entry name" value="Acyl_CoA_acyltransferase"/>
</dbReference>
<sequence>MELAPAHETDLPEVERLLIAAGLPLDGLRDQFPTGYVLAKGDDGALVGVAGLEAYGDAGLLRSVAVVDAARSAGIGGALVTERLEHAAGRGMREVFLLTTTAADYFRKRGFRETTRASAPAALAASPEFAGACPASATCLVWQVNRP</sequence>
<evidence type="ECO:0000313" key="3">
    <source>
        <dbReference type="Proteomes" id="UP001370348"/>
    </source>
</evidence>
<dbReference type="PROSITE" id="PS51186">
    <property type="entry name" value="GNAT"/>
    <property type="match status" value="1"/>
</dbReference>
<keyword evidence="3" id="KW-1185">Reference proteome</keyword>
<dbReference type="SUPFAM" id="SSF55729">
    <property type="entry name" value="Acyl-CoA N-acyltransferases (Nat)"/>
    <property type="match status" value="1"/>
</dbReference>
<dbReference type="Gene3D" id="3.40.630.30">
    <property type="match status" value="1"/>
</dbReference>
<dbReference type="Proteomes" id="UP001370348">
    <property type="component" value="Chromosome"/>
</dbReference>
<evidence type="ECO:0000259" key="1">
    <source>
        <dbReference type="PROSITE" id="PS51186"/>
    </source>
</evidence>
<proteinExistence type="predicted"/>
<feature type="domain" description="N-acetyltransferase" evidence="1">
    <location>
        <begin position="1"/>
        <end position="130"/>
    </location>
</feature>
<dbReference type="Pfam" id="PF13508">
    <property type="entry name" value="Acetyltransf_7"/>
    <property type="match status" value="1"/>
</dbReference>
<name>A0ABZ2MAK5_9BACT</name>